<name>A0A371PEJ2_9BACL</name>
<dbReference type="PANTHER" id="PTHR43280:SF2">
    <property type="entry name" value="HTH-TYPE TRANSCRIPTIONAL REGULATOR EXSA"/>
    <property type="match status" value="1"/>
</dbReference>
<dbReference type="PROSITE" id="PS00041">
    <property type="entry name" value="HTH_ARAC_FAMILY_1"/>
    <property type="match status" value="1"/>
</dbReference>
<dbReference type="SMART" id="SM00342">
    <property type="entry name" value="HTH_ARAC"/>
    <property type="match status" value="1"/>
</dbReference>
<sequence length="586" mass="66850">MCTDGFNMLSAKTMVFVTGIIRRTESPLKLRFRQAITWGITMLTVILADDDYLVKEILCDTIPWSELGMEVIGLAENGQEALELCMERQPDILVTDIKMPFYNGLEVANQLMESGMRTKTVLISGVQDFNYARLALNVQAAGYILKPIQLKEVVSVLKKVRDAIEMEFQREQVLKRLEQQLEENMALMRDKFLNQLMMEQVGSDEELQERLDYFRLPFQAGQDMVVAVAEIDEYDLKVKNKGVERVHFFNFSIKNLIEQVLDNYQAGICFTTARENEFVILLSGDYCHEMRMAQIFESIEQLLLEFDGITISIGVGHCVSMEAASLSYNRACNAIGYKFYTGNGSIIHINDIADSNAMGTLNDMNGSAKLGELQKLLLDEIKMGNKPRVKQALEQYGMLLTGATQLSQDYIRGLFLELIITAYREICETEGESAEVTANYSTSMESIMRDETLTDIKKHVSAMLLCIADYYGAKYNKKHHVLVERIKNYVNQNYMDNISLADIANEIYMSTSYLCAVFKRETGETINEYIIETKMGSAKKLLKNTKMKVHEIAEHLGYENAHYFSYSFKKYAGETPQQYRNKQQLG</sequence>
<dbReference type="InterPro" id="IPR001789">
    <property type="entry name" value="Sig_transdc_resp-reg_receiver"/>
</dbReference>
<evidence type="ECO:0000256" key="4">
    <source>
        <dbReference type="PROSITE-ProRule" id="PRU00169"/>
    </source>
</evidence>
<keyword evidence="1" id="KW-0805">Transcription regulation</keyword>
<feature type="domain" description="HTH araC/xylS-type" evidence="5">
    <location>
        <begin position="484"/>
        <end position="582"/>
    </location>
</feature>
<accession>A0A371PEJ2</accession>
<dbReference type="InterPro" id="IPR018060">
    <property type="entry name" value="HTH_AraC"/>
</dbReference>
<evidence type="ECO:0000259" key="6">
    <source>
        <dbReference type="PROSITE" id="PS50110"/>
    </source>
</evidence>
<comment type="caution">
    <text evidence="7">The sequence shown here is derived from an EMBL/GenBank/DDBJ whole genome shotgun (WGS) entry which is preliminary data.</text>
</comment>
<dbReference type="InterPro" id="IPR020449">
    <property type="entry name" value="Tscrpt_reg_AraC-type_HTH"/>
</dbReference>
<dbReference type="InterPro" id="IPR041522">
    <property type="entry name" value="CdaR_GGDEF"/>
</dbReference>
<evidence type="ECO:0000259" key="5">
    <source>
        <dbReference type="PROSITE" id="PS01124"/>
    </source>
</evidence>
<dbReference type="PRINTS" id="PR00032">
    <property type="entry name" value="HTHARAC"/>
</dbReference>
<dbReference type="CDD" id="cd17536">
    <property type="entry name" value="REC_YesN-like"/>
    <property type="match status" value="1"/>
</dbReference>
<protein>
    <submittedName>
        <fullName evidence="7">AraC family transcriptional regulator</fullName>
    </submittedName>
</protein>
<dbReference type="PANTHER" id="PTHR43280">
    <property type="entry name" value="ARAC-FAMILY TRANSCRIPTIONAL REGULATOR"/>
    <property type="match status" value="1"/>
</dbReference>
<dbReference type="SUPFAM" id="SSF52172">
    <property type="entry name" value="CheY-like"/>
    <property type="match status" value="1"/>
</dbReference>
<dbReference type="Pfam" id="PF12833">
    <property type="entry name" value="HTH_18"/>
    <property type="match status" value="1"/>
</dbReference>
<gene>
    <name evidence="7" type="ORF">DX130_17570</name>
</gene>
<dbReference type="Pfam" id="PF00072">
    <property type="entry name" value="Response_reg"/>
    <property type="match status" value="1"/>
</dbReference>
<evidence type="ECO:0000313" key="7">
    <source>
        <dbReference type="EMBL" id="REK74337.1"/>
    </source>
</evidence>
<evidence type="ECO:0000256" key="3">
    <source>
        <dbReference type="ARBA" id="ARBA00023163"/>
    </source>
</evidence>
<keyword evidence="4" id="KW-0597">Phosphoprotein</keyword>
<keyword evidence="3" id="KW-0804">Transcription</keyword>
<dbReference type="Gene3D" id="3.40.50.2300">
    <property type="match status" value="1"/>
</dbReference>
<dbReference type="AlphaFoldDB" id="A0A371PEJ2"/>
<evidence type="ECO:0000313" key="8">
    <source>
        <dbReference type="Proteomes" id="UP000261905"/>
    </source>
</evidence>
<dbReference type="GO" id="GO:0000160">
    <property type="term" value="P:phosphorelay signal transduction system"/>
    <property type="evidence" value="ECO:0007669"/>
    <property type="project" value="InterPro"/>
</dbReference>
<keyword evidence="2" id="KW-0238">DNA-binding</keyword>
<evidence type="ECO:0000256" key="1">
    <source>
        <dbReference type="ARBA" id="ARBA00023015"/>
    </source>
</evidence>
<dbReference type="InterPro" id="IPR018062">
    <property type="entry name" value="HTH_AraC-typ_CS"/>
</dbReference>
<organism evidence="7 8">
    <name type="scientific">Paenibacillus paeoniae</name>
    <dbReference type="NCBI Taxonomy" id="2292705"/>
    <lineage>
        <taxon>Bacteria</taxon>
        <taxon>Bacillati</taxon>
        <taxon>Bacillota</taxon>
        <taxon>Bacilli</taxon>
        <taxon>Bacillales</taxon>
        <taxon>Paenibacillaceae</taxon>
        <taxon>Paenibacillus</taxon>
    </lineage>
</organism>
<dbReference type="GO" id="GO:0003700">
    <property type="term" value="F:DNA-binding transcription factor activity"/>
    <property type="evidence" value="ECO:0007669"/>
    <property type="project" value="InterPro"/>
</dbReference>
<proteinExistence type="predicted"/>
<dbReference type="SMART" id="SM00448">
    <property type="entry name" value="REC"/>
    <property type="match status" value="1"/>
</dbReference>
<dbReference type="Pfam" id="PF17853">
    <property type="entry name" value="GGDEF_2"/>
    <property type="match status" value="1"/>
</dbReference>
<dbReference type="PROSITE" id="PS01124">
    <property type="entry name" value="HTH_ARAC_FAMILY_2"/>
    <property type="match status" value="1"/>
</dbReference>
<feature type="domain" description="Response regulatory" evidence="6">
    <location>
        <begin position="44"/>
        <end position="161"/>
    </location>
</feature>
<evidence type="ECO:0000256" key="2">
    <source>
        <dbReference type="ARBA" id="ARBA00023125"/>
    </source>
</evidence>
<dbReference type="EMBL" id="QUBQ01000003">
    <property type="protein sequence ID" value="REK74337.1"/>
    <property type="molecule type" value="Genomic_DNA"/>
</dbReference>
<dbReference type="Proteomes" id="UP000261905">
    <property type="component" value="Unassembled WGS sequence"/>
</dbReference>
<dbReference type="SUPFAM" id="SSF46689">
    <property type="entry name" value="Homeodomain-like"/>
    <property type="match status" value="2"/>
</dbReference>
<dbReference type="InterPro" id="IPR011006">
    <property type="entry name" value="CheY-like_superfamily"/>
</dbReference>
<dbReference type="InterPro" id="IPR009057">
    <property type="entry name" value="Homeodomain-like_sf"/>
</dbReference>
<dbReference type="GO" id="GO:0043565">
    <property type="term" value="F:sequence-specific DNA binding"/>
    <property type="evidence" value="ECO:0007669"/>
    <property type="project" value="InterPro"/>
</dbReference>
<feature type="modified residue" description="4-aspartylphosphate" evidence="4">
    <location>
        <position position="96"/>
    </location>
</feature>
<keyword evidence="8" id="KW-1185">Reference proteome</keyword>
<dbReference type="PROSITE" id="PS50110">
    <property type="entry name" value="RESPONSE_REGULATORY"/>
    <property type="match status" value="1"/>
</dbReference>
<dbReference type="Gene3D" id="1.10.10.60">
    <property type="entry name" value="Homeodomain-like"/>
    <property type="match status" value="2"/>
</dbReference>
<reference evidence="7 8" key="1">
    <citation type="submission" date="2018-08" db="EMBL/GenBank/DDBJ databases">
        <title>Paenibacillus sp. M4BSY-1, whole genome shotgun sequence.</title>
        <authorList>
            <person name="Tuo L."/>
        </authorList>
    </citation>
    <scope>NUCLEOTIDE SEQUENCE [LARGE SCALE GENOMIC DNA]</scope>
    <source>
        <strain evidence="7 8">M4BSY-1</strain>
    </source>
</reference>